<proteinExistence type="predicted"/>
<organism evidence="1 2">
    <name type="scientific">Ambrosia artemisiifolia</name>
    <name type="common">Common ragweed</name>
    <dbReference type="NCBI Taxonomy" id="4212"/>
    <lineage>
        <taxon>Eukaryota</taxon>
        <taxon>Viridiplantae</taxon>
        <taxon>Streptophyta</taxon>
        <taxon>Embryophyta</taxon>
        <taxon>Tracheophyta</taxon>
        <taxon>Spermatophyta</taxon>
        <taxon>Magnoliopsida</taxon>
        <taxon>eudicotyledons</taxon>
        <taxon>Gunneridae</taxon>
        <taxon>Pentapetalae</taxon>
        <taxon>asterids</taxon>
        <taxon>campanulids</taxon>
        <taxon>Asterales</taxon>
        <taxon>Asteraceae</taxon>
        <taxon>Asteroideae</taxon>
        <taxon>Heliantheae alliance</taxon>
        <taxon>Heliantheae</taxon>
        <taxon>Ambrosia</taxon>
    </lineage>
</organism>
<comment type="caution">
    <text evidence="1">The sequence shown here is derived from an EMBL/GenBank/DDBJ whole genome shotgun (WGS) entry which is preliminary data.</text>
</comment>
<dbReference type="Proteomes" id="UP001206925">
    <property type="component" value="Unassembled WGS sequence"/>
</dbReference>
<accession>A0AAD5CA81</accession>
<dbReference type="AlphaFoldDB" id="A0AAD5CA81"/>
<reference evidence="1" key="1">
    <citation type="submission" date="2022-06" db="EMBL/GenBank/DDBJ databases">
        <title>Uncovering the hologenomic basis of an extraordinary plant invasion.</title>
        <authorList>
            <person name="Bieker V.C."/>
            <person name="Martin M.D."/>
            <person name="Gilbert T."/>
            <person name="Hodgins K."/>
            <person name="Battlay P."/>
            <person name="Petersen B."/>
            <person name="Wilson J."/>
        </authorList>
    </citation>
    <scope>NUCLEOTIDE SEQUENCE</scope>
    <source>
        <strain evidence="1">AA19_3_7</strain>
        <tissue evidence="1">Leaf</tissue>
    </source>
</reference>
<dbReference type="EMBL" id="JAMZMK010009000">
    <property type="protein sequence ID" value="KAI7737528.1"/>
    <property type="molecule type" value="Genomic_DNA"/>
</dbReference>
<keyword evidence="2" id="KW-1185">Reference proteome</keyword>
<evidence type="ECO:0000313" key="2">
    <source>
        <dbReference type="Proteomes" id="UP001206925"/>
    </source>
</evidence>
<name>A0AAD5CA81_AMBAR</name>
<sequence length="103" mass="11062">MELGAVLANQVGYVTFLHIWMDTENDSFLQKARGIKGLNNCICRLSEAISIMTTSLAVAKAASGGGIYGCGLWGGRVCIDHIIWSPYVCALLVPWRVNSSSVA</sequence>
<evidence type="ECO:0000313" key="1">
    <source>
        <dbReference type="EMBL" id="KAI7737528.1"/>
    </source>
</evidence>
<protein>
    <submittedName>
        <fullName evidence="1">Uncharacterized protein</fullName>
    </submittedName>
</protein>
<gene>
    <name evidence="1" type="ORF">M8C21_018772</name>
</gene>